<evidence type="ECO:0000313" key="1">
    <source>
        <dbReference type="EMBL" id="JAH14346.1"/>
    </source>
</evidence>
<accession>A0A0E9QBV6</accession>
<name>A0A0E9QBV6_ANGAN</name>
<proteinExistence type="predicted"/>
<reference evidence="1" key="1">
    <citation type="submission" date="2014-11" db="EMBL/GenBank/DDBJ databases">
        <authorList>
            <person name="Amaro Gonzalez C."/>
        </authorList>
    </citation>
    <scope>NUCLEOTIDE SEQUENCE</scope>
</reference>
<organism evidence="1">
    <name type="scientific">Anguilla anguilla</name>
    <name type="common">European freshwater eel</name>
    <name type="synonym">Muraena anguilla</name>
    <dbReference type="NCBI Taxonomy" id="7936"/>
    <lineage>
        <taxon>Eukaryota</taxon>
        <taxon>Metazoa</taxon>
        <taxon>Chordata</taxon>
        <taxon>Craniata</taxon>
        <taxon>Vertebrata</taxon>
        <taxon>Euteleostomi</taxon>
        <taxon>Actinopterygii</taxon>
        <taxon>Neopterygii</taxon>
        <taxon>Teleostei</taxon>
        <taxon>Anguilliformes</taxon>
        <taxon>Anguillidae</taxon>
        <taxon>Anguilla</taxon>
    </lineage>
</organism>
<reference evidence="1" key="2">
    <citation type="journal article" date="2015" name="Fish Shellfish Immunol.">
        <title>Early steps in the European eel (Anguilla anguilla)-Vibrio vulnificus interaction in the gills: Role of the RtxA13 toxin.</title>
        <authorList>
            <person name="Callol A."/>
            <person name="Pajuelo D."/>
            <person name="Ebbesson L."/>
            <person name="Teles M."/>
            <person name="MacKenzie S."/>
            <person name="Amaro C."/>
        </authorList>
    </citation>
    <scope>NUCLEOTIDE SEQUENCE</scope>
</reference>
<dbReference type="EMBL" id="GBXM01094231">
    <property type="protein sequence ID" value="JAH14346.1"/>
    <property type="molecule type" value="Transcribed_RNA"/>
</dbReference>
<dbReference type="AlphaFoldDB" id="A0A0E9QBV6"/>
<sequence length="42" mass="4820">MNTLSQIYRHTCQQTHTRTHVCVHMNTNTHVPPVSRPQPPGN</sequence>
<protein>
    <submittedName>
        <fullName evidence="1">Uncharacterized protein</fullName>
    </submittedName>
</protein>